<dbReference type="RefSeq" id="WP_206253989.1">
    <property type="nucleotide sequence ID" value="NZ_CP071060.1"/>
</dbReference>
<dbReference type="EMBL" id="CP071060">
    <property type="protein sequence ID" value="QSI76257.1"/>
    <property type="molecule type" value="Genomic_DNA"/>
</dbReference>
<evidence type="ECO:0000256" key="1">
    <source>
        <dbReference type="SAM" id="MobiDB-lite"/>
    </source>
</evidence>
<organism evidence="2 3">
    <name type="scientific">Niveibacterium microcysteis</name>
    <dbReference type="NCBI Taxonomy" id="2811415"/>
    <lineage>
        <taxon>Bacteria</taxon>
        <taxon>Pseudomonadati</taxon>
        <taxon>Pseudomonadota</taxon>
        <taxon>Betaproteobacteria</taxon>
        <taxon>Rhodocyclales</taxon>
        <taxon>Rhodocyclaceae</taxon>
        <taxon>Niveibacterium</taxon>
    </lineage>
</organism>
<evidence type="ECO:0000313" key="2">
    <source>
        <dbReference type="EMBL" id="QSI76257.1"/>
    </source>
</evidence>
<keyword evidence="3" id="KW-1185">Reference proteome</keyword>
<accession>A0ABX7M3B4</accession>
<reference evidence="2 3" key="1">
    <citation type="submission" date="2021-02" db="EMBL/GenBank/DDBJ databases">
        <title>Niveibacterium changnyeongensis HC41.</title>
        <authorList>
            <person name="Kang M."/>
        </authorList>
    </citation>
    <scope>NUCLEOTIDE SEQUENCE [LARGE SCALE GENOMIC DNA]</scope>
    <source>
        <strain evidence="2 3">HC41</strain>
    </source>
</reference>
<dbReference type="InterPro" id="IPR039498">
    <property type="entry name" value="NTP_transf_5"/>
</dbReference>
<gene>
    <name evidence="2" type="ORF">JY500_17555</name>
</gene>
<proteinExistence type="predicted"/>
<dbReference type="Pfam" id="PF14907">
    <property type="entry name" value="NTP_transf_5"/>
    <property type="match status" value="1"/>
</dbReference>
<protein>
    <submittedName>
        <fullName evidence="2">Nucleotidyltransferase family protein</fullName>
    </submittedName>
</protein>
<evidence type="ECO:0000313" key="3">
    <source>
        <dbReference type="Proteomes" id="UP000663570"/>
    </source>
</evidence>
<sequence>MIRDALLPLLRAPECAARLSLREWDDVIRQARNANLSARIAADLEAHELLDAVPPGPRQHLIAARAVGARQRIASLAEIDRVRRALDECGIRLVLLKGAAYLAANLPASRGRVFGDIDLLVPKAALPDTESTLLRHGWISSHLNAYDQRYYRQWMHELPPLRHVNRGSSLDVHHNILPLTARHPPDPALLLDQAVPAAATPGVWVLAPADMVLHSACHLFHEGELDNGMRDLVDLDGLLRHFASQGAFWQSLETRAIALNLQRPLRYALHMCSVMLATPIPPTTLAFGGRWPSDTRERLLEQLYLRGLRPNDPTAGDAWTPLARQLLYLRGHWLRMPPHLLTAHLARKAWRNWSGHSDDDEAPAPDAIKPDRQL</sequence>
<feature type="region of interest" description="Disordered" evidence="1">
    <location>
        <begin position="355"/>
        <end position="374"/>
    </location>
</feature>
<dbReference type="Proteomes" id="UP000663570">
    <property type="component" value="Chromosome"/>
</dbReference>
<name>A0ABX7M3B4_9RHOO</name>